<feature type="transmembrane region" description="Helical" evidence="8">
    <location>
        <begin position="93"/>
        <end position="112"/>
    </location>
</feature>
<proteinExistence type="inferred from homology"/>
<dbReference type="RefSeq" id="WP_182040175.1">
    <property type="nucleotide sequence ID" value="NZ_PDLY01000001.1"/>
</dbReference>
<dbReference type="InterPro" id="IPR001248">
    <property type="entry name" value="Pur-cyt_permease"/>
</dbReference>
<dbReference type="Gene3D" id="1.10.4160.10">
    <property type="entry name" value="Hydantoin permease"/>
    <property type="match status" value="1"/>
</dbReference>
<evidence type="ECO:0000313" key="10">
    <source>
        <dbReference type="Proteomes" id="UP000765338"/>
    </source>
</evidence>
<comment type="similarity">
    <text evidence="2 7">Belongs to the purine-cytosine permease (2.A.39) family.</text>
</comment>
<feature type="transmembrane region" description="Helical" evidence="8">
    <location>
        <begin position="233"/>
        <end position="255"/>
    </location>
</feature>
<dbReference type="Proteomes" id="UP000765338">
    <property type="component" value="Unassembled WGS sequence"/>
</dbReference>
<evidence type="ECO:0000313" key="9">
    <source>
        <dbReference type="EMBL" id="MBA5726558.1"/>
    </source>
</evidence>
<dbReference type="Pfam" id="PF02133">
    <property type="entry name" value="Transp_cyt_pur"/>
    <property type="match status" value="1"/>
</dbReference>
<evidence type="ECO:0000256" key="5">
    <source>
        <dbReference type="ARBA" id="ARBA00022989"/>
    </source>
</evidence>
<evidence type="ECO:0000256" key="6">
    <source>
        <dbReference type="ARBA" id="ARBA00023136"/>
    </source>
</evidence>
<evidence type="ECO:0000256" key="2">
    <source>
        <dbReference type="ARBA" id="ARBA00008974"/>
    </source>
</evidence>
<feature type="transmembrane region" description="Helical" evidence="8">
    <location>
        <begin position="396"/>
        <end position="416"/>
    </location>
</feature>
<evidence type="ECO:0000256" key="4">
    <source>
        <dbReference type="ARBA" id="ARBA00022692"/>
    </source>
</evidence>
<feature type="transmembrane region" description="Helical" evidence="8">
    <location>
        <begin position="193"/>
        <end position="212"/>
    </location>
</feature>
<feature type="transmembrane region" description="Helical" evidence="8">
    <location>
        <begin position="51"/>
        <end position="73"/>
    </location>
</feature>
<reference evidence="9 10" key="1">
    <citation type="submission" date="2017-10" db="EMBL/GenBank/DDBJ databases">
        <authorList>
            <person name="Jakob F."/>
        </authorList>
    </citation>
    <scope>NUCLEOTIDE SEQUENCE [LARGE SCALE GENOMIC DNA]</scope>
    <source>
        <strain evidence="9 10">TMW 2.1889</strain>
    </source>
</reference>
<name>A0ABR5ZQF1_9PROT</name>
<keyword evidence="6 7" id="KW-0472">Membrane</keyword>
<evidence type="ECO:0000256" key="8">
    <source>
        <dbReference type="SAM" id="Phobius"/>
    </source>
</evidence>
<keyword evidence="4 8" id="KW-0812">Transmembrane</keyword>
<feature type="transmembrane region" description="Helical" evidence="8">
    <location>
        <begin position="26"/>
        <end position="45"/>
    </location>
</feature>
<keyword evidence="10" id="KW-1185">Reference proteome</keyword>
<dbReference type="InterPro" id="IPR026030">
    <property type="entry name" value="Pur-cyt_permease_Fcy2/21/22"/>
</dbReference>
<comment type="subcellular location">
    <subcellularLocation>
        <location evidence="1">Membrane</location>
        <topology evidence="1">Multi-pass membrane protein</topology>
    </subcellularLocation>
</comment>
<dbReference type="PANTHER" id="PTHR31806:SF1">
    <property type="entry name" value="PURINE-CYTOSINE PERMEASE FCY2-RELATED"/>
    <property type="match status" value="1"/>
</dbReference>
<gene>
    <name evidence="9" type="ORF">CPA56_00915</name>
</gene>
<feature type="transmembrane region" description="Helical" evidence="8">
    <location>
        <begin position="428"/>
        <end position="445"/>
    </location>
</feature>
<feature type="transmembrane region" description="Helical" evidence="8">
    <location>
        <begin position="275"/>
        <end position="308"/>
    </location>
</feature>
<feature type="transmembrane region" description="Helical" evidence="8">
    <location>
        <begin position="132"/>
        <end position="150"/>
    </location>
</feature>
<organism evidence="9 10">
    <name type="scientific">Bombella mellum</name>
    <dbReference type="NCBI Taxonomy" id="2039288"/>
    <lineage>
        <taxon>Bacteria</taxon>
        <taxon>Pseudomonadati</taxon>
        <taxon>Pseudomonadota</taxon>
        <taxon>Alphaproteobacteria</taxon>
        <taxon>Acetobacterales</taxon>
        <taxon>Acetobacteraceae</taxon>
        <taxon>Bombella</taxon>
    </lineage>
</organism>
<dbReference type="PIRSF" id="PIRSF002744">
    <property type="entry name" value="Pur-cyt_permease"/>
    <property type="match status" value="1"/>
</dbReference>
<accession>A0ABR5ZQF1</accession>
<keyword evidence="3 7" id="KW-0813">Transport</keyword>
<feature type="transmembrane region" description="Helical" evidence="8">
    <location>
        <begin position="320"/>
        <end position="338"/>
    </location>
</feature>
<keyword evidence="5 8" id="KW-1133">Transmembrane helix</keyword>
<feature type="transmembrane region" description="Helical" evidence="8">
    <location>
        <begin position="157"/>
        <end position="181"/>
    </location>
</feature>
<sequence>MFSAIEQHTIHPIPASDRRGRPRDQFTIWFSTNMTLLTVVTGALGPLQCHISFTLTALAFLLGSLLGAVFMALHAVQGPRLGVPQMIQSRGQFGAWGAIPVILMVVVMYVSFVASNCVVGGDALRSVLPSLGAHPAILIMAVLSLLPCIIGYRTIEIFSSAVSFITTAVILLCFFVGLASLPHGQAFLADMHGSFAGFLQAFSIAVLWQIATAPYVSDSSRYLPDEKASYPRIFLACYGGTVGGTFLAMAAGAFLSAATGLSPAVAITHMTGPWAGLIILVLGLSIAFANAMDLYCCTLSLITLLHSCRTSWQPRGRSRLIITLLIILTATAMALFMAKSFNAAYSALLDLLMAVMIPWTAINLSDFYLVRKGDYHVPSFFERDGGVYGLTNGPALLSYGLGILAEIPFLNLSFYHGPLLERLHGVDISWLTALLVSTLSYLLLARHGKAHRTDGEPAI</sequence>
<evidence type="ECO:0000256" key="1">
    <source>
        <dbReference type="ARBA" id="ARBA00004141"/>
    </source>
</evidence>
<protein>
    <submittedName>
        <fullName evidence="9">Cytosine permease</fullName>
    </submittedName>
</protein>
<feature type="transmembrane region" description="Helical" evidence="8">
    <location>
        <begin position="344"/>
        <end position="362"/>
    </location>
</feature>
<evidence type="ECO:0000256" key="3">
    <source>
        <dbReference type="ARBA" id="ARBA00022448"/>
    </source>
</evidence>
<comment type="caution">
    <text evidence="9">The sequence shown here is derived from an EMBL/GenBank/DDBJ whole genome shotgun (WGS) entry which is preliminary data.</text>
</comment>
<dbReference type="PANTHER" id="PTHR31806">
    <property type="entry name" value="PURINE-CYTOSINE PERMEASE FCY2-RELATED"/>
    <property type="match status" value="1"/>
</dbReference>
<dbReference type="EMBL" id="PDLY01000001">
    <property type="protein sequence ID" value="MBA5726558.1"/>
    <property type="molecule type" value="Genomic_DNA"/>
</dbReference>
<evidence type="ECO:0000256" key="7">
    <source>
        <dbReference type="PIRNR" id="PIRNR002744"/>
    </source>
</evidence>